<dbReference type="Proteomes" id="UP000254425">
    <property type="component" value="Chromosome"/>
</dbReference>
<evidence type="ECO:0000256" key="1">
    <source>
        <dbReference type="ARBA" id="ARBA00000427"/>
    </source>
</evidence>
<evidence type="ECO:0000259" key="5">
    <source>
        <dbReference type="Pfam" id="PF05506"/>
    </source>
</evidence>
<evidence type="ECO:0000256" key="2">
    <source>
        <dbReference type="ARBA" id="ARBA00009348"/>
    </source>
</evidence>
<feature type="domain" description="Bacterial phospholipase C C-terminal" evidence="5">
    <location>
        <begin position="57"/>
        <end position="131"/>
    </location>
</feature>
<dbReference type="GO" id="GO:0009313">
    <property type="term" value="P:oligosaccharide catabolic process"/>
    <property type="evidence" value="ECO:0007669"/>
    <property type="project" value="TreeGrafter"/>
</dbReference>
<feature type="domain" description="Sialidase" evidence="6">
    <location>
        <begin position="209"/>
        <end position="494"/>
    </location>
</feature>
<dbReference type="InterPro" id="IPR026856">
    <property type="entry name" value="Sialidase_fam"/>
</dbReference>
<dbReference type="GO" id="GO:0016020">
    <property type="term" value="C:membrane"/>
    <property type="evidence" value="ECO:0007669"/>
    <property type="project" value="TreeGrafter"/>
</dbReference>
<evidence type="ECO:0000313" key="7">
    <source>
        <dbReference type="EMBL" id="AXK32828.1"/>
    </source>
</evidence>
<proteinExistence type="inferred from homology"/>
<dbReference type="EMBL" id="CP031320">
    <property type="protein sequence ID" value="AXK32828.1"/>
    <property type="molecule type" value="Genomic_DNA"/>
</dbReference>
<dbReference type="EC" id="3.2.1.18" evidence="3"/>
<evidence type="ECO:0000256" key="4">
    <source>
        <dbReference type="SAM" id="MobiDB-lite"/>
    </source>
</evidence>
<dbReference type="Pfam" id="PF13088">
    <property type="entry name" value="BNR_2"/>
    <property type="match status" value="1"/>
</dbReference>
<evidence type="ECO:0000256" key="3">
    <source>
        <dbReference type="ARBA" id="ARBA00012733"/>
    </source>
</evidence>
<comment type="catalytic activity">
    <reaction evidence="1">
        <text>Hydrolysis of alpha-(2-&gt;3)-, alpha-(2-&gt;6)-, alpha-(2-&gt;8)- glycosidic linkages of terminal sialic acid residues in oligosaccharides, glycoproteins, glycolipids, colominic acid and synthetic substrates.</text>
        <dbReference type="EC" id="3.2.1.18"/>
    </reaction>
</comment>
<dbReference type="Gene3D" id="2.120.10.10">
    <property type="match status" value="1"/>
</dbReference>
<dbReference type="KEGG" id="sarm:DVA86_09365"/>
<accession>A0A345XMG2</accession>
<dbReference type="PANTHER" id="PTHR10628:SF30">
    <property type="entry name" value="EXO-ALPHA-SIALIDASE"/>
    <property type="match status" value="1"/>
</dbReference>
<evidence type="ECO:0000313" key="8">
    <source>
        <dbReference type="Proteomes" id="UP000254425"/>
    </source>
</evidence>
<sequence>MRPVRRVRRVRRVHRVRRVPESVRSWLACGAAAVTLGAALPALAPSAAYAGVEGLSARVSADCTEDRLQLFLGNATDAEQTFTVNGPDPGVTSTETVPAGGSATVQWDRARGAAYALRVSTPGGYRKSASGTFGCGLRRGEPRMTTTTVFTTGTRFKGLVDAHGKEYDGTSASVRIPAMAVTNDGTILAVTDARVTGPGDLGVGDNNIQLGLRRSTDRGATWTAPEIVAHGATSETGKGDASLLVDRQRDRVYLFYNRARKGVGYHRPPDGSGSNSADDPDSMHVEYVTSDDAGVTWSEPRDLNPYVKDPSWKGVLSASGHGIQTSGGRLLQPIVYRDDKGGHPLNVYSDDHGRTWHAGSAAGNGYNESKPVERSDGRIAQNMRSDLQLRRFYAVSPDGISRFGEPTASELIDPRVNADEISYVQPDADGVDPRTKAPLRTATVLFSNPASSTSRTDLTVRLSEDDGASWPYAALLKPGTAGYSTMAVLDDGSVGALYEIGGTGGIRFARFTLDWIREP</sequence>
<dbReference type="GO" id="GO:0004308">
    <property type="term" value="F:exo-alpha-sialidase activity"/>
    <property type="evidence" value="ECO:0007669"/>
    <property type="project" value="UniProtKB-EC"/>
</dbReference>
<dbReference type="SUPFAM" id="SSF50939">
    <property type="entry name" value="Sialidases"/>
    <property type="match status" value="1"/>
</dbReference>
<dbReference type="AlphaFoldDB" id="A0A345XMG2"/>
<dbReference type="Pfam" id="PF05506">
    <property type="entry name" value="PLipase_C_C"/>
    <property type="match status" value="1"/>
</dbReference>
<dbReference type="CDD" id="cd15482">
    <property type="entry name" value="Sialidase_non-viral"/>
    <property type="match status" value="1"/>
</dbReference>
<feature type="region of interest" description="Disordered" evidence="4">
    <location>
        <begin position="264"/>
        <end position="283"/>
    </location>
</feature>
<dbReference type="InterPro" id="IPR011040">
    <property type="entry name" value="Sialidase"/>
</dbReference>
<evidence type="ECO:0000259" key="6">
    <source>
        <dbReference type="Pfam" id="PF13088"/>
    </source>
</evidence>
<protein>
    <recommendedName>
        <fullName evidence="3">exo-alpha-sialidase</fullName>
        <ecNumber evidence="3">3.2.1.18</ecNumber>
    </recommendedName>
</protein>
<dbReference type="GO" id="GO:0005737">
    <property type="term" value="C:cytoplasm"/>
    <property type="evidence" value="ECO:0007669"/>
    <property type="project" value="TreeGrafter"/>
</dbReference>
<dbReference type="InterPro" id="IPR008475">
    <property type="entry name" value="PLipase_C_C"/>
</dbReference>
<dbReference type="InterPro" id="IPR036278">
    <property type="entry name" value="Sialidase_sf"/>
</dbReference>
<comment type="similarity">
    <text evidence="2">Belongs to the glycosyl hydrolase 33 family.</text>
</comment>
<gene>
    <name evidence="7" type="ORF">DVA86_09365</name>
</gene>
<organism evidence="7 8">
    <name type="scientific">Streptomyces armeniacus</name>
    <dbReference type="NCBI Taxonomy" id="83291"/>
    <lineage>
        <taxon>Bacteria</taxon>
        <taxon>Bacillati</taxon>
        <taxon>Actinomycetota</taxon>
        <taxon>Actinomycetes</taxon>
        <taxon>Kitasatosporales</taxon>
        <taxon>Streptomycetaceae</taxon>
        <taxon>Streptomyces</taxon>
    </lineage>
</organism>
<reference evidence="7 8" key="1">
    <citation type="submission" date="2018-07" db="EMBL/GenBank/DDBJ databases">
        <title>Draft genome of the type strain Streptomyces armeniacus ATCC 15676.</title>
        <authorList>
            <person name="Labana P."/>
            <person name="Gosse J.T."/>
            <person name="Boddy C.N."/>
        </authorList>
    </citation>
    <scope>NUCLEOTIDE SEQUENCE [LARGE SCALE GENOMIC DNA]</scope>
    <source>
        <strain evidence="7 8">ATCC 15676</strain>
    </source>
</reference>
<name>A0A345XMG2_9ACTN</name>
<dbReference type="GO" id="GO:0006689">
    <property type="term" value="P:ganglioside catabolic process"/>
    <property type="evidence" value="ECO:0007669"/>
    <property type="project" value="TreeGrafter"/>
</dbReference>
<dbReference type="PANTHER" id="PTHR10628">
    <property type="entry name" value="SIALIDASE"/>
    <property type="match status" value="1"/>
</dbReference>
<dbReference type="GO" id="GO:0004629">
    <property type="term" value="F:phospholipase C activity"/>
    <property type="evidence" value="ECO:0007669"/>
    <property type="project" value="InterPro"/>
</dbReference>
<keyword evidence="8" id="KW-1185">Reference proteome</keyword>